<accession>A0A517YLZ5</accession>
<reference evidence="2 3" key="1">
    <citation type="submission" date="2019-02" db="EMBL/GenBank/DDBJ databases">
        <title>Deep-cultivation of Planctomycetes and their phenomic and genomic characterization uncovers novel biology.</title>
        <authorList>
            <person name="Wiegand S."/>
            <person name="Jogler M."/>
            <person name="Boedeker C."/>
            <person name="Pinto D."/>
            <person name="Vollmers J."/>
            <person name="Rivas-Marin E."/>
            <person name="Kohn T."/>
            <person name="Peeters S.H."/>
            <person name="Heuer A."/>
            <person name="Rast P."/>
            <person name="Oberbeckmann S."/>
            <person name="Bunk B."/>
            <person name="Jeske O."/>
            <person name="Meyerdierks A."/>
            <person name="Storesund J.E."/>
            <person name="Kallscheuer N."/>
            <person name="Luecker S."/>
            <person name="Lage O.M."/>
            <person name="Pohl T."/>
            <person name="Merkel B.J."/>
            <person name="Hornburger P."/>
            <person name="Mueller R.-W."/>
            <person name="Bruemmer F."/>
            <person name="Labrenz M."/>
            <person name="Spormann A.M."/>
            <person name="Op den Camp H."/>
            <person name="Overmann J."/>
            <person name="Amann R."/>
            <person name="Jetten M.S.M."/>
            <person name="Mascher T."/>
            <person name="Medema M.H."/>
            <person name="Devos D.P."/>
            <person name="Kaster A.-K."/>
            <person name="Ovreas L."/>
            <person name="Rohde M."/>
            <person name="Galperin M.Y."/>
            <person name="Jogler C."/>
        </authorList>
    </citation>
    <scope>NUCLEOTIDE SEQUENCE [LARGE SCALE GENOMIC DNA]</scope>
    <source>
        <strain evidence="2 3">ETA_A8</strain>
    </source>
</reference>
<name>A0A517YLZ5_9BACT</name>
<keyword evidence="3" id="KW-1185">Reference proteome</keyword>
<feature type="transmembrane region" description="Helical" evidence="1">
    <location>
        <begin position="20"/>
        <end position="44"/>
    </location>
</feature>
<sequence>MAQSRFARERFGTRPGVSILEVLFAIMITSIGLMGAIAIFPAAMMQARRGAQADATAVAGITNVHAFDAQGMRQPAKWLYYNGSAFAQVADPDGTMAYCIDPRFVAANLNDSKAHKFPYDSSSSLMGRVTLSNGIGTTNYMGKLLADLNFQIDDDISYDRFRDGVVVRDNTLQAASIFVRDGSSNALKRQSEGHMSWMATLAPKLERMPTGGVLEDRYVLSIVVFYDRPGDLTADSTGDRLATEWALKINSGDFHDAGINGGSVTLTENSTSLTADERARRLNIHAGQWVMLRAKTRGTASGTNRDMPLCRWYRVMDADEPDTSANTVEVTLAGSDWETSQTDPANEAEVIVCQGVVAVYEKTIKLEPKE</sequence>
<organism evidence="2 3">
    <name type="scientific">Anatilimnocola aggregata</name>
    <dbReference type="NCBI Taxonomy" id="2528021"/>
    <lineage>
        <taxon>Bacteria</taxon>
        <taxon>Pseudomonadati</taxon>
        <taxon>Planctomycetota</taxon>
        <taxon>Planctomycetia</taxon>
        <taxon>Pirellulales</taxon>
        <taxon>Pirellulaceae</taxon>
        <taxon>Anatilimnocola</taxon>
    </lineage>
</organism>
<dbReference type="OrthoDB" id="265202at2"/>
<evidence type="ECO:0000256" key="1">
    <source>
        <dbReference type="SAM" id="Phobius"/>
    </source>
</evidence>
<gene>
    <name evidence="2" type="ORF">ETAA8_64000</name>
</gene>
<dbReference type="KEGG" id="aagg:ETAA8_64000"/>
<dbReference type="EMBL" id="CP036274">
    <property type="protein sequence ID" value="QDU31247.1"/>
    <property type="molecule type" value="Genomic_DNA"/>
</dbReference>
<keyword evidence="1" id="KW-1133">Transmembrane helix</keyword>
<evidence type="ECO:0000313" key="3">
    <source>
        <dbReference type="Proteomes" id="UP000315017"/>
    </source>
</evidence>
<protein>
    <submittedName>
        <fullName evidence="2">Uncharacterized protein</fullName>
    </submittedName>
</protein>
<dbReference type="AlphaFoldDB" id="A0A517YLZ5"/>
<dbReference type="RefSeq" id="WP_145098059.1">
    <property type="nucleotide sequence ID" value="NZ_CP036274.1"/>
</dbReference>
<dbReference type="Proteomes" id="UP000315017">
    <property type="component" value="Chromosome"/>
</dbReference>
<keyword evidence="1" id="KW-0472">Membrane</keyword>
<proteinExistence type="predicted"/>
<keyword evidence="1" id="KW-0812">Transmembrane</keyword>
<evidence type="ECO:0000313" key="2">
    <source>
        <dbReference type="EMBL" id="QDU31247.1"/>
    </source>
</evidence>